<evidence type="ECO:0000256" key="2">
    <source>
        <dbReference type="ARBA" id="ARBA00022741"/>
    </source>
</evidence>
<dbReference type="GO" id="GO:0005524">
    <property type="term" value="F:ATP binding"/>
    <property type="evidence" value="ECO:0007669"/>
    <property type="project" value="UniProtKB-KW"/>
</dbReference>
<dbReference type="Pfam" id="PF04257">
    <property type="entry name" value="Exonuc_V_gamma"/>
    <property type="match status" value="1"/>
</dbReference>
<organism evidence="10 11">
    <name type="scientific">Marinobacter nauticus</name>
    <name type="common">Marinobacter hydrocarbonoclasticus</name>
    <name type="synonym">Marinobacter aquaeolei</name>
    <dbReference type="NCBI Taxonomy" id="2743"/>
    <lineage>
        <taxon>Bacteria</taxon>
        <taxon>Pseudomonadati</taxon>
        <taxon>Pseudomonadota</taxon>
        <taxon>Gammaproteobacteria</taxon>
        <taxon>Pseudomonadales</taxon>
        <taxon>Marinobacteraceae</taxon>
        <taxon>Marinobacter</taxon>
    </lineage>
</organism>
<keyword evidence="6" id="KW-0269">Exonuclease</keyword>
<protein>
    <submittedName>
        <fullName evidence="10">Uncharacterized protein</fullName>
    </submittedName>
</protein>
<reference evidence="10 11" key="1">
    <citation type="journal article" date="2018" name="Nat. Biotechnol.">
        <title>A standardized bacterial taxonomy based on genome phylogeny substantially revises the tree of life.</title>
        <authorList>
            <person name="Parks D.H."/>
            <person name="Chuvochina M."/>
            <person name="Waite D.W."/>
            <person name="Rinke C."/>
            <person name="Skarshewski A."/>
            <person name="Chaumeil P.A."/>
            <person name="Hugenholtz P."/>
        </authorList>
    </citation>
    <scope>NUCLEOTIDE SEQUENCE [LARGE SCALE GENOMIC DNA]</scope>
    <source>
        <strain evidence="10">UBA9049</strain>
    </source>
</reference>
<feature type="non-terminal residue" evidence="10">
    <location>
        <position position="1"/>
    </location>
</feature>
<dbReference type="GO" id="GO:0140097">
    <property type="term" value="F:catalytic activity, acting on DNA"/>
    <property type="evidence" value="ECO:0007669"/>
    <property type="project" value="UniProtKB-ARBA"/>
</dbReference>
<dbReference type="InterPro" id="IPR013986">
    <property type="entry name" value="DExx_box_DNA_helicase_dom_sf"/>
</dbReference>
<evidence type="ECO:0000256" key="8">
    <source>
        <dbReference type="ARBA" id="ARBA00023125"/>
    </source>
</evidence>
<dbReference type="GO" id="GO:0006281">
    <property type="term" value="P:DNA repair"/>
    <property type="evidence" value="ECO:0007669"/>
    <property type="project" value="UniProtKB-KW"/>
</dbReference>
<dbReference type="Proteomes" id="UP000261325">
    <property type="component" value="Unassembled WGS sequence"/>
</dbReference>
<sequence length="70" mass="8251">RFIWQAYRAVLPDGEVPEQSPVDKHRLVWRLYRLLPQLVGQDEAFTPLARFLDGRDTELRNFQLAEKVAD</sequence>
<dbReference type="EMBL" id="DLYI01000167">
    <property type="protein sequence ID" value="HAC28701.1"/>
    <property type="molecule type" value="Genomic_DNA"/>
</dbReference>
<keyword evidence="2" id="KW-0547">Nucleotide-binding</keyword>
<keyword evidence="8" id="KW-0238">DNA-binding</keyword>
<evidence type="ECO:0000256" key="3">
    <source>
        <dbReference type="ARBA" id="ARBA00022763"/>
    </source>
</evidence>
<dbReference type="InterPro" id="IPR027417">
    <property type="entry name" value="P-loop_NTPase"/>
</dbReference>
<evidence type="ECO:0000256" key="6">
    <source>
        <dbReference type="ARBA" id="ARBA00022839"/>
    </source>
</evidence>
<proteinExistence type="predicted"/>
<dbReference type="SUPFAM" id="SSF52540">
    <property type="entry name" value="P-loop containing nucleoside triphosphate hydrolases"/>
    <property type="match status" value="1"/>
</dbReference>
<comment type="caution">
    <text evidence="10">The sequence shown here is derived from an EMBL/GenBank/DDBJ whole genome shotgun (WGS) entry which is preliminary data.</text>
</comment>
<gene>
    <name evidence="10" type="ORF">DCF82_12935</name>
</gene>
<evidence type="ECO:0000256" key="5">
    <source>
        <dbReference type="ARBA" id="ARBA00022806"/>
    </source>
</evidence>
<keyword evidence="4" id="KW-0378">Hydrolase</keyword>
<name>A0A3B8WFF5_MARNT</name>
<dbReference type="AlphaFoldDB" id="A0A3B8WFF5"/>
<dbReference type="GO" id="GO:0004527">
    <property type="term" value="F:exonuclease activity"/>
    <property type="evidence" value="ECO:0007669"/>
    <property type="project" value="UniProtKB-KW"/>
</dbReference>
<keyword evidence="1" id="KW-0540">Nuclease</keyword>
<keyword evidence="3" id="KW-0227">DNA damage</keyword>
<keyword evidence="5" id="KW-0347">Helicase</keyword>
<dbReference type="GO" id="GO:0004386">
    <property type="term" value="F:helicase activity"/>
    <property type="evidence" value="ECO:0007669"/>
    <property type="project" value="UniProtKB-KW"/>
</dbReference>
<dbReference type="Gene3D" id="1.10.10.160">
    <property type="match status" value="1"/>
</dbReference>
<dbReference type="PANTHER" id="PTHR30591:SF1">
    <property type="entry name" value="RECBCD ENZYME SUBUNIT RECC"/>
    <property type="match status" value="1"/>
</dbReference>
<feature type="non-terminal residue" evidence="10">
    <location>
        <position position="70"/>
    </location>
</feature>
<evidence type="ECO:0000313" key="11">
    <source>
        <dbReference type="Proteomes" id="UP000261325"/>
    </source>
</evidence>
<evidence type="ECO:0000256" key="4">
    <source>
        <dbReference type="ARBA" id="ARBA00022801"/>
    </source>
</evidence>
<accession>A0A3B8WFF5</accession>
<keyword evidence="9" id="KW-0234">DNA repair</keyword>
<dbReference type="PANTHER" id="PTHR30591">
    <property type="entry name" value="RECBCD ENZYME SUBUNIT RECC"/>
    <property type="match status" value="1"/>
</dbReference>
<keyword evidence="7" id="KW-0067">ATP-binding</keyword>
<evidence type="ECO:0000313" key="10">
    <source>
        <dbReference type="EMBL" id="HAC28701.1"/>
    </source>
</evidence>
<dbReference type="GO" id="GO:0003677">
    <property type="term" value="F:DNA binding"/>
    <property type="evidence" value="ECO:0007669"/>
    <property type="project" value="UniProtKB-KW"/>
</dbReference>
<evidence type="ECO:0000256" key="1">
    <source>
        <dbReference type="ARBA" id="ARBA00022722"/>
    </source>
</evidence>
<evidence type="ECO:0000256" key="9">
    <source>
        <dbReference type="ARBA" id="ARBA00023204"/>
    </source>
</evidence>
<dbReference type="GO" id="GO:0006310">
    <property type="term" value="P:DNA recombination"/>
    <property type="evidence" value="ECO:0007669"/>
    <property type="project" value="TreeGrafter"/>
</dbReference>
<evidence type="ECO:0000256" key="7">
    <source>
        <dbReference type="ARBA" id="ARBA00022840"/>
    </source>
</evidence>